<keyword evidence="8 17" id="KW-0106">Calcium</keyword>
<protein>
    <recommendedName>
        <fullName evidence="17">Calcium-transporting ATPase</fullName>
        <ecNumber evidence="17">7.2.2.10</ecNumber>
    </recommendedName>
</protein>
<keyword evidence="2 17" id="KW-0813">Transport</keyword>
<dbReference type="InterPro" id="IPR023298">
    <property type="entry name" value="ATPase_P-typ_TM_dom_sf"/>
</dbReference>
<feature type="transmembrane region" description="Helical" evidence="17">
    <location>
        <begin position="857"/>
        <end position="878"/>
    </location>
</feature>
<keyword evidence="6" id="KW-0479">Metal-binding</keyword>
<comment type="function">
    <text evidence="17">Catalyzes the hydrolysis of ATP coupled with the transport of calcium.</text>
</comment>
<feature type="transmembrane region" description="Helical" evidence="17">
    <location>
        <begin position="1006"/>
        <end position="1027"/>
    </location>
</feature>
<reference evidence="20 21" key="1">
    <citation type="submission" date="2017-03" db="EMBL/GenBank/DDBJ databases">
        <title>Genomes of endolithic fungi from Antarctica.</title>
        <authorList>
            <person name="Coleine C."/>
            <person name="Masonjones S."/>
            <person name="Stajich J.E."/>
        </authorList>
    </citation>
    <scope>NUCLEOTIDE SEQUENCE [LARGE SCALE GENOMIC DNA]</scope>
    <source>
        <strain evidence="20 21">CCFEE 6314</strain>
    </source>
</reference>
<dbReference type="PANTHER" id="PTHR24093:SF369">
    <property type="entry name" value="CALCIUM-TRANSPORTING ATPASE"/>
    <property type="match status" value="1"/>
</dbReference>
<dbReference type="InterPro" id="IPR023299">
    <property type="entry name" value="ATPase_P-typ_cyto_dom_N"/>
</dbReference>
<dbReference type="Gene3D" id="3.40.50.1000">
    <property type="entry name" value="HAD superfamily/HAD-like"/>
    <property type="match status" value="1"/>
</dbReference>
<keyword evidence="12 17" id="KW-1133">Transmembrane helix</keyword>
<dbReference type="Pfam" id="PF00690">
    <property type="entry name" value="Cation_ATPase_N"/>
    <property type="match status" value="1"/>
</dbReference>
<dbReference type="PANTHER" id="PTHR24093">
    <property type="entry name" value="CATION TRANSPORTING ATPASE"/>
    <property type="match status" value="1"/>
</dbReference>
<feature type="transmembrane region" description="Helical" evidence="17">
    <location>
        <begin position="884"/>
        <end position="908"/>
    </location>
</feature>
<evidence type="ECO:0000256" key="9">
    <source>
        <dbReference type="ARBA" id="ARBA00022840"/>
    </source>
</evidence>
<keyword evidence="13 17" id="KW-0406">Ion transport</keyword>
<evidence type="ECO:0000256" key="15">
    <source>
        <dbReference type="ARBA" id="ARBA00048694"/>
    </source>
</evidence>
<keyword evidence="5 17" id="KW-0812">Transmembrane</keyword>
<evidence type="ECO:0000313" key="20">
    <source>
        <dbReference type="EMBL" id="RVX69742.1"/>
    </source>
</evidence>
<dbReference type="GO" id="GO:0005886">
    <property type="term" value="C:plasma membrane"/>
    <property type="evidence" value="ECO:0007669"/>
    <property type="project" value="TreeGrafter"/>
</dbReference>
<keyword evidence="3" id="KW-0926">Vacuole</keyword>
<feature type="region of interest" description="Disordered" evidence="18">
    <location>
        <begin position="1"/>
        <end position="36"/>
    </location>
</feature>
<accession>A0A438N226</accession>
<proteinExistence type="inferred from homology"/>
<feature type="transmembrane region" description="Helical" evidence="17">
    <location>
        <begin position="201"/>
        <end position="219"/>
    </location>
</feature>
<evidence type="ECO:0000256" key="8">
    <source>
        <dbReference type="ARBA" id="ARBA00022837"/>
    </source>
</evidence>
<keyword evidence="10" id="KW-0460">Magnesium</keyword>
<dbReference type="EMBL" id="NAJM01000027">
    <property type="protein sequence ID" value="RVX69742.1"/>
    <property type="molecule type" value="Genomic_DNA"/>
</dbReference>
<evidence type="ECO:0000256" key="4">
    <source>
        <dbReference type="ARBA" id="ARBA00022568"/>
    </source>
</evidence>
<dbReference type="VEuPathDB" id="FungiDB:PV10_08033"/>
<dbReference type="AlphaFoldDB" id="A0A438N226"/>
<evidence type="ECO:0000256" key="18">
    <source>
        <dbReference type="SAM" id="MobiDB-lite"/>
    </source>
</evidence>
<dbReference type="GO" id="GO:0046872">
    <property type="term" value="F:metal ion binding"/>
    <property type="evidence" value="ECO:0007669"/>
    <property type="project" value="UniProtKB-KW"/>
</dbReference>
<dbReference type="InterPro" id="IPR006408">
    <property type="entry name" value="P-type_ATPase_IIB"/>
</dbReference>
<dbReference type="PROSITE" id="PS00154">
    <property type="entry name" value="ATPASE_E1_E2"/>
    <property type="match status" value="1"/>
</dbReference>
<dbReference type="PRINTS" id="PR00119">
    <property type="entry name" value="CATATPASE"/>
</dbReference>
<dbReference type="SUPFAM" id="SSF81665">
    <property type="entry name" value="Calcium ATPase, transmembrane domain M"/>
    <property type="match status" value="1"/>
</dbReference>
<dbReference type="PRINTS" id="PR00121">
    <property type="entry name" value="NAKATPASE"/>
</dbReference>
<dbReference type="SMART" id="SM00831">
    <property type="entry name" value="Cation_ATPase_N"/>
    <property type="match status" value="1"/>
</dbReference>
<dbReference type="InterPro" id="IPR044492">
    <property type="entry name" value="P_typ_ATPase_HD_dom"/>
</dbReference>
<comment type="catalytic activity">
    <reaction evidence="15 17">
        <text>Ca(2+)(in) + ATP + H2O = Ca(2+)(out) + ADP + phosphate + H(+)</text>
        <dbReference type="Rhea" id="RHEA:18105"/>
        <dbReference type="ChEBI" id="CHEBI:15377"/>
        <dbReference type="ChEBI" id="CHEBI:15378"/>
        <dbReference type="ChEBI" id="CHEBI:29108"/>
        <dbReference type="ChEBI" id="CHEBI:30616"/>
        <dbReference type="ChEBI" id="CHEBI:43474"/>
        <dbReference type="ChEBI" id="CHEBI:456216"/>
        <dbReference type="EC" id="7.2.2.10"/>
    </reaction>
</comment>
<dbReference type="InterPro" id="IPR036412">
    <property type="entry name" value="HAD-like_sf"/>
</dbReference>
<organism evidence="20 21">
    <name type="scientific">Exophiala mesophila</name>
    <name type="common">Black yeast-like fungus</name>
    <dbReference type="NCBI Taxonomy" id="212818"/>
    <lineage>
        <taxon>Eukaryota</taxon>
        <taxon>Fungi</taxon>
        <taxon>Dikarya</taxon>
        <taxon>Ascomycota</taxon>
        <taxon>Pezizomycotina</taxon>
        <taxon>Eurotiomycetes</taxon>
        <taxon>Chaetothyriomycetidae</taxon>
        <taxon>Chaetothyriales</taxon>
        <taxon>Herpotrichiellaceae</taxon>
        <taxon>Exophiala</taxon>
    </lineage>
</organism>
<evidence type="ECO:0000256" key="3">
    <source>
        <dbReference type="ARBA" id="ARBA00022554"/>
    </source>
</evidence>
<name>A0A438N226_EXOME</name>
<evidence type="ECO:0000256" key="5">
    <source>
        <dbReference type="ARBA" id="ARBA00022692"/>
    </source>
</evidence>
<dbReference type="SUPFAM" id="SSF81660">
    <property type="entry name" value="Metal cation-transporting ATPase, ATP-binding domain N"/>
    <property type="match status" value="1"/>
</dbReference>
<evidence type="ECO:0000256" key="12">
    <source>
        <dbReference type="ARBA" id="ARBA00022989"/>
    </source>
</evidence>
<comment type="caution">
    <text evidence="20">The sequence shown here is derived from an EMBL/GenBank/DDBJ whole genome shotgun (WGS) entry which is preliminary data.</text>
</comment>
<keyword evidence="7 17" id="KW-0547">Nucleotide-binding</keyword>
<evidence type="ECO:0000256" key="11">
    <source>
        <dbReference type="ARBA" id="ARBA00022967"/>
    </source>
</evidence>
<dbReference type="SFLD" id="SFLDG00002">
    <property type="entry name" value="C1.7:_P-type_atpase_like"/>
    <property type="match status" value="1"/>
</dbReference>
<sequence length="1212" mass="133886">MTREDESPSTKIGDRWKPPFMAGSESDAPGSNGEEITRDIEALRLPSSAESYNAKFSLSPNLLHKLIEERKPEKVHALGGLSGLANALRTDLKHGLSVDEDILETLPNCESHVSKPRKSIIQLPDLQLPDHSHTQTTFTDRREAYGDNRLPPRKPKSFLRLVWDAFNDKLMFLLAFSAVVSLALGIYQSVNPSEPGSNVEWVEGVTIVIAIVIILMATATNDWQKNHKFEKLNQKKSERFVNVVRSGKLRHISTFDILVGDLVHLATGDIVPVDGILAEGFDIECDESSVTGESDLIHKTPWNDPHPSEIAIRPKHSDPFIVSGSKISNGVGTLLVTSVGINSSYGRILMSLRDEPQETPLQQKLGSLSKYILFGGCLFGLVFFFILFVRFLVRLPTIEGGPRAKGEDFLGIFMLSVTMVVIGVPEGLALAVTLALAFATTRMLKDKNLVRLLRSCEIMGNATTICSDKTGTLTQNKMTVVSCRLGLSNNFGQTILEDSDKSKESGLPETSIKSIETISTLPDTIKDLLRDSICLNTTATEKEDSKGGEFVGSSTEIALIRFVYNHLGLNDLAELREKVPIVHLFPFDARHKSMAAVIELPNGKFRMYVKGAAEVVILRCINIVDKLDEVEATTEIDNDIQDHLGEYVNSLAQRSLRPLALAYRDFEVWPPAKPDANNDGQPRIHDLLHNLTLVSLVGLQDPLRPDVVTSVQQCQSAGVFVRMVTGDNFETAKAISKECGIYTSGGIAMDGPTFRKLSPAQLDLVVPRLQVLARSSPEDKRILVLRLRAQYEIVAVTGDGTNDALALKAANVGFAMGIAGTDVAKEASSIILMDDNFTSIVKAVQWGRTINDAVKKFLQFQLTINFGAGFLTAVTALVGGSDDAVFSVVQLLWVNIIMDTFAALSLATDYPTRGVLNRKPEPRGTAIITVAMWKMILAQSIYQIIVIFVLHYGGYAFFAFDTEVQKRRLQTTAFNTYIYMQVFNQTNCRRADSGLNVFEGILRNPWFFFVQIVTIAGQTLIVMFGGNAFQTARPTGPQWATSIILGLITLPYGALVRLIPNKYFLWLVTPIRKLFHIRMRRKRTKKQRKAESPPKPGFLQRAISGFRREAIPPQPMIPTTDDNGPPTAEEMKLERVVTRSSSSGSEAGDVDLTALINSAKAQRPDPHYCLEVHPDTHEDDPVLLTRAEDFSRPTIPPSQDADYMRYLGSGHL</sequence>
<gene>
    <name evidence="20" type="ORF">B0A52_06387</name>
</gene>
<evidence type="ECO:0000256" key="1">
    <source>
        <dbReference type="ARBA" id="ARBA00004128"/>
    </source>
</evidence>
<dbReference type="Pfam" id="PF00689">
    <property type="entry name" value="Cation_ATPase_C"/>
    <property type="match status" value="1"/>
</dbReference>
<dbReference type="InterPro" id="IPR059000">
    <property type="entry name" value="ATPase_P-type_domA"/>
</dbReference>
<feature type="transmembrane region" description="Helical" evidence="17">
    <location>
        <begin position="1039"/>
        <end position="1057"/>
    </location>
</feature>
<evidence type="ECO:0000313" key="21">
    <source>
        <dbReference type="Proteomes" id="UP000288859"/>
    </source>
</evidence>
<comment type="subcellular location">
    <subcellularLocation>
        <location evidence="17">Membrane</location>
        <topology evidence="17">Multi-pass membrane protein</topology>
    </subcellularLocation>
    <subcellularLocation>
        <location evidence="1">Vacuole membrane</location>
        <topology evidence="1">Multi-pass membrane protein</topology>
    </subcellularLocation>
</comment>
<dbReference type="Gene3D" id="2.70.150.10">
    <property type="entry name" value="Calcium-transporting ATPase, cytoplasmic transduction domain A"/>
    <property type="match status" value="1"/>
</dbReference>
<dbReference type="Proteomes" id="UP000288859">
    <property type="component" value="Unassembled WGS sequence"/>
</dbReference>
<dbReference type="Gene3D" id="1.20.1110.10">
    <property type="entry name" value="Calcium-transporting ATPase, transmembrane domain"/>
    <property type="match status" value="1"/>
</dbReference>
<dbReference type="FunFam" id="3.40.50.1000:FF:000018">
    <property type="entry name" value="Calcium-transporting ATPase"/>
    <property type="match status" value="1"/>
</dbReference>
<dbReference type="InterPro" id="IPR018303">
    <property type="entry name" value="ATPase_P-typ_P_site"/>
</dbReference>
<feature type="transmembrane region" description="Helical" evidence="17">
    <location>
        <begin position="371"/>
        <end position="393"/>
    </location>
</feature>
<evidence type="ECO:0000256" key="10">
    <source>
        <dbReference type="ARBA" id="ARBA00022842"/>
    </source>
</evidence>
<dbReference type="SUPFAM" id="SSF81653">
    <property type="entry name" value="Calcium ATPase, transduction domain A"/>
    <property type="match status" value="1"/>
</dbReference>
<dbReference type="GO" id="GO:0005524">
    <property type="term" value="F:ATP binding"/>
    <property type="evidence" value="ECO:0007669"/>
    <property type="project" value="UniProtKB-KW"/>
</dbReference>
<feature type="transmembrane region" description="Helical" evidence="17">
    <location>
        <begin position="170"/>
        <end position="189"/>
    </location>
</feature>
<dbReference type="SFLD" id="SFLDF00027">
    <property type="entry name" value="p-type_atpase"/>
    <property type="match status" value="1"/>
</dbReference>
<dbReference type="OrthoDB" id="3352408at2759"/>
<feature type="transmembrane region" description="Helical" evidence="17">
    <location>
        <begin position="413"/>
        <end position="439"/>
    </location>
</feature>
<comment type="caution">
    <text evidence="17">Lacks conserved residue(s) required for the propagation of feature annotation.</text>
</comment>
<keyword evidence="4 17" id="KW-0109">Calcium transport</keyword>
<keyword evidence="9 17" id="KW-0067">ATP-binding</keyword>
<evidence type="ECO:0000256" key="7">
    <source>
        <dbReference type="ARBA" id="ARBA00022741"/>
    </source>
</evidence>
<dbReference type="InterPro" id="IPR008250">
    <property type="entry name" value="ATPase_P-typ_transduc_dom_A_sf"/>
</dbReference>
<dbReference type="GO" id="GO:0006874">
    <property type="term" value="P:intracellular calcium ion homeostasis"/>
    <property type="evidence" value="ECO:0007669"/>
    <property type="project" value="TreeGrafter"/>
</dbReference>
<comment type="function">
    <text evidence="16">This magnesium-dependent enzyme catalyzes the hydrolysis of ATP coupled with the transport of calcium. Transports the calcium to the vacuole and participates in the control of the cytosolic free calcium.</text>
</comment>
<evidence type="ECO:0000256" key="13">
    <source>
        <dbReference type="ARBA" id="ARBA00023065"/>
    </source>
</evidence>
<dbReference type="GO" id="GO:0016887">
    <property type="term" value="F:ATP hydrolysis activity"/>
    <property type="evidence" value="ECO:0007669"/>
    <property type="project" value="InterPro"/>
</dbReference>
<evidence type="ECO:0000259" key="19">
    <source>
        <dbReference type="SMART" id="SM00831"/>
    </source>
</evidence>
<dbReference type="InterPro" id="IPR004014">
    <property type="entry name" value="ATPase_P-typ_cation-transptr_N"/>
</dbReference>
<dbReference type="InterPro" id="IPR023214">
    <property type="entry name" value="HAD_sf"/>
</dbReference>
<dbReference type="NCBIfam" id="TIGR01494">
    <property type="entry name" value="ATPase_P-type"/>
    <property type="match status" value="2"/>
</dbReference>
<dbReference type="EC" id="7.2.2.10" evidence="17"/>
<evidence type="ECO:0000256" key="17">
    <source>
        <dbReference type="RuleBase" id="RU361146"/>
    </source>
</evidence>
<dbReference type="SFLD" id="SFLDS00003">
    <property type="entry name" value="Haloacid_Dehalogenase"/>
    <property type="match status" value="1"/>
</dbReference>
<comment type="similarity">
    <text evidence="17">Belongs to the cation transport ATPase (P-type) (TC 3.A.3) family.</text>
</comment>
<evidence type="ECO:0000256" key="16">
    <source>
        <dbReference type="ARBA" id="ARBA00059328"/>
    </source>
</evidence>
<keyword evidence="14 17" id="KW-0472">Membrane</keyword>
<dbReference type="InterPro" id="IPR001757">
    <property type="entry name" value="P_typ_ATPase"/>
</dbReference>
<dbReference type="SUPFAM" id="SSF56784">
    <property type="entry name" value="HAD-like"/>
    <property type="match status" value="1"/>
</dbReference>
<dbReference type="NCBIfam" id="TIGR01517">
    <property type="entry name" value="ATPase-IIB_Ca"/>
    <property type="match status" value="1"/>
</dbReference>
<dbReference type="GO" id="GO:0005388">
    <property type="term" value="F:P-type calcium transporter activity"/>
    <property type="evidence" value="ECO:0007669"/>
    <property type="project" value="UniProtKB-EC"/>
</dbReference>
<evidence type="ECO:0000256" key="14">
    <source>
        <dbReference type="ARBA" id="ARBA00023136"/>
    </source>
</evidence>
<dbReference type="Pfam" id="PF00122">
    <property type="entry name" value="E1-E2_ATPase"/>
    <property type="match status" value="1"/>
</dbReference>
<feature type="domain" description="Cation-transporting P-type ATPase N-terminal" evidence="19">
    <location>
        <begin position="77"/>
        <end position="186"/>
    </location>
</feature>
<dbReference type="Gene3D" id="3.40.1110.10">
    <property type="entry name" value="Calcium-transporting ATPase, cytoplasmic domain N"/>
    <property type="match status" value="1"/>
</dbReference>
<evidence type="ECO:0000256" key="6">
    <source>
        <dbReference type="ARBA" id="ARBA00022723"/>
    </source>
</evidence>
<dbReference type="InterPro" id="IPR006068">
    <property type="entry name" value="ATPase_P-typ_cation-transptr_C"/>
</dbReference>
<dbReference type="Pfam" id="PF13246">
    <property type="entry name" value="Cation_ATPase"/>
    <property type="match status" value="1"/>
</dbReference>
<feature type="compositionally biased region" description="Basic and acidic residues" evidence="18">
    <location>
        <begin position="1"/>
        <end position="17"/>
    </location>
</feature>
<dbReference type="GO" id="GO:0005774">
    <property type="term" value="C:vacuolar membrane"/>
    <property type="evidence" value="ECO:0007669"/>
    <property type="project" value="UniProtKB-SubCell"/>
</dbReference>
<evidence type="ECO:0000256" key="2">
    <source>
        <dbReference type="ARBA" id="ARBA00022448"/>
    </source>
</evidence>
<dbReference type="FunFam" id="2.70.150.10:FF:000028">
    <property type="entry name" value="Calcium-transporting ATPase"/>
    <property type="match status" value="1"/>
</dbReference>
<keyword evidence="11" id="KW-1278">Translocase</keyword>